<protein>
    <submittedName>
        <fullName evidence="1">Uncharacterized protein</fullName>
    </submittedName>
</protein>
<dbReference type="KEGG" id="vg:29066506"/>
<keyword evidence="2" id="KW-1185">Reference proteome</keyword>
<dbReference type="RefSeq" id="YP_009287968.1">
    <property type="nucleotide sequence ID" value="NC_031080.1"/>
</dbReference>
<evidence type="ECO:0000313" key="2">
    <source>
        <dbReference type="Proteomes" id="UP000204231"/>
    </source>
</evidence>
<proteinExistence type="predicted"/>
<dbReference type="OrthoDB" id="27873at10239"/>
<accession>A0A1C9EH93</accession>
<organism evidence="1 2">
    <name type="scientific">Mycobacterium phage Tonenili</name>
    <dbReference type="NCBI Taxonomy" id="1891703"/>
    <lineage>
        <taxon>Viruses</taxon>
        <taxon>Duplodnaviria</taxon>
        <taxon>Heunggongvirae</taxon>
        <taxon>Uroviricota</taxon>
        <taxon>Caudoviricetes</taxon>
        <taxon>Ceeclamvirinae</taxon>
        <taxon>Bixzunavirus</taxon>
        <taxon>Bixzunavirus tonenili</taxon>
    </lineage>
</organism>
<dbReference type="GeneID" id="29066506"/>
<gene>
    <name evidence="1" type="ORF">SEA_TONENILI_108</name>
</gene>
<sequence length="87" mass="9988">MEDKVMPIIRNISYHTIQTHHADEAESLAFYLNEHGVCAQAKGDAIDVPVPDRETFDKVEKLKETWEMFWETSDSGLFGLPMYVKEG</sequence>
<dbReference type="Proteomes" id="UP000204231">
    <property type="component" value="Segment"/>
</dbReference>
<evidence type="ECO:0000313" key="1">
    <source>
        <dbReference type="EMBL" id="AON96855.1"/>
    </source>
</evidence>
<name>A0A1C9EH93_9CAUD</name>
<dbReference type="EMBL" id="KX752698">
    <property type="protein sequence ID" value="AON96855.1"/>
    <property type="molecule type" value="Genomic_DNA"/>
</dbReference>
<reference evidence="1 2" key="1">
    <citation type="submission" date="2016-08" db="EMBL/GenBank/DDBJ databases">
        <authorList>
            <person name="Acevedo E."/>
            <person name="Azhar M."/>
            <person name="Golebiewska U.P."/>
            <person name="Grzywna D."/>
            <person name="Guardiola R."/>
            <person name="Jackson O."/>
            <person name="John N."/>
            <person name="Kanavatsas C."/>
            <person name="Khan S."/>
            <person name="Leong J."/>
            <person name="Mansilla E."/>
            <person name="Muladjanov Y."/>
            <person name="Nouel J."/>
            <person name="Oh S."/>
            <person name="Oppedisano M."/>
            <person name="Sajid A."/>
            <person name="Samper M."/>
            <person name="Ugbeva O."/>
            <person name="Delesalle V.A."/>
            <person name="Garlena R.A."/>
            <person name="Russell D.A."/>
            <person name="Pope W.H."/>
            <person name="Jacobs-Sera D."/>
            <person name="Hendrix R.W."/>
            <person name="Hatfull G.F."/>
        </authorList>
    </citation>
    <scope>NUCLEOTIDE SEQUENCE [LARGE SCALE GENOMIC DNA]</scope>
</reference>